<evidence type="ECO:0000256" key="4">
    <source>
        <dbReference type="ARBA" id="ARBA00022801"/>
    </source>
</evidence>
<dbReference type="Pfam" id="PF09286">
    <property type="entry name" value="Pro-kuma_activ"/>
    <property type="match status" value="1"/>
</dbReference>
<keyword evidence="9" id="KW-0732">Signal</keyword>
<reference evidence="11 12" key="1">
    <citation type="submission" date="2018-02" db="EMBL/GenBank/DDBJ databases">
        <title>Solimicrobium silvestre gen. nov., sp. nov., isolated from alpine forest soil.</title>
        <authorList>
            <person name="Margesin R."/>
            <person name="Albuquerque L."/>
            <person name="Zhang D.-C."/>
            <person name="Froufe H.J.C."/>
            <person name="Severino R."/>
            <person name="Roxo I."/>
            <person name="Egas C."/>
            <person name="Da Costa M.S."/>
        </authorList>
    </citation>
    <scope>NUCLEOTIDE SEQUENCE [LARGE SCALE GENOMIC DNA]</scope>
    <source>
        <strain evidence="11 12">S20-91</strain>
    </source>
</reference>
<evidence type="ECO:0000256" key="9">
    <source>
        <dbReference type="SAM" id="SignalP"/>
    </source>
</evidence>
<accession>A0A2S9H0A1</accession>
<dbReference type="CDD" id="cd04056">
    <property type="entry name" value="Peptidases_S53"/>
    <property type="match status" value="1"/>
</dbReference>
<keyword evidence="12" id="KW-1185">Reference proteome</keyword>
<keyword evidence="5 8" id="KW-0720">Serine protease</keyword>
<evidence type="ECO:0000256" key="2">
    <source>
        <dbReference type="ARBA" id="ARBA00022670"/>
    </source>
</evidence>
<evidence type="ECO:0000256" key="3">
    <source>
        <dbReference type="ARBA" id="ARBA00022723"/>
    </source>
</evidence>
<dbReference type="EMBL" id="PUGF01000007">
    <property type="protein sequence ID" value="PRC93412.1"/>
    <property type="molecule type" value="Genomic_DNA"/>
</dbReference>
<dbReference type="PROSITE" id="PS51695">
    <property type="entry name" value="SEDOLISIN"/>
    <property type="match status" value="1"/>
</dbReference>
<evidence type="ECO:0000256" key="5">
    <source>
        <dbReference type="ARBA" id="ARBA00022825"/>
    </source>
</evidence>
<protein>
    <submittedName>
        <fullName evidence="11">Pro-kumamolisin, activation domain</fullName>
    </submittedName>
</protein>
<keyword evidence="7" id="KW-0865">Zymogen</keyword>
<keyword evidence="3" id="KW-0479">Metal-binding</keyword>
<keyword evidence="2 8" id="KW-0645">Protease</keyword>
<dbReference type="OrthoDB" id="9002785at2"/>
<dbReference type="InterPro" id="IPR050819">
    <property type="entry name" value="Tripeptidyl-peptidase_I"/>
</dbReference>
<dbReference type="SMART" id="SM00944">
    <property type="entry name" value="Pro-kuma_activ"/>
    <property type="match status" value="1"/>
</dbReference>
<feature type="signal peptide" evidence="9">
    <location>
        <begin position="1"/>
        <end position="28"/>
    </location>
</feature>
<evidence type="ECO:0000313" key="11">
    <source>
        <dbReference type="EMBL" id="PRC93412.1"/>
    </source>
</evidence>
<dbReference type="InterPro" id="IPR015366">
    <property type="entry name" value="S53_propep"/>
</dbReference>
<sequence length="627" mass="66769">MKLKTKPLAAAVSGLFIGALCLPGSAFAAKSLTTAQDTGAISPTQTQTVSIVLQLRNANELNKYINDTVDPNSPNYHHFLSVDEFAHRYAPTDADVNRVKADLGKLGIQVSEVYRSHMVIRATGSTAQFNKYLATEVHSYKENGLSYIKPSVALTIPSSVSDVVMAVIGLNTKPKLHSLSHNLAKDSGGTMKMVPGTKGIKLANGVTTTNSPGSFTVTDVAELYNINPLYQQGILGQNHNIGIATFATFTASDAYTYWQTIGLHVASDRITEIPVDGGTGTNGSGETTLDVEQSGGVAPAAKVYVYEAPNTDQGFADVFLKAAADNTVDTLSMSWGGTEFGQDTGVMPAVHQALMELAAQGISVLTSSGDEGAYDINNNQGYYYYPGCTATLSVEYPASDSMILAAGGITLAGTQTFYNSNNVVVGSVTVPKDRAWAWDYLQNFFITNFGDNSYYEHLFPVGGGGGVSVEFDLPYYQQNLHGTQVTAANQALICQTSTGPVDLIDLPDGYAGRNVPDISLNADPDTGYAEYVGGQWAYYWGGTSFVAPQLNGMAILVSQVSGTRLGFLNPQLYSRFNQFGYGSNSPFRAVTAGDNEYYQSTYGYSPATGIGAIDVTKLAKSFSRGGY</sequence>
<evidence type="ECO:0000259" key="10">
    <source>
        <dbReference type="PROSITE" id="PS51695"/>
    </source>
</evidence>
<dbReference type="CDD" id="cd11377">
    <property type="entry name" value="Pro-peptidase_S53"/>
    <property type="match status" value="1"/>
</dbReference>
<evidence type="ECO:0000256" key="6">
    <source>
        <dbReference type="ARBA" id="ARBA00022837"/>
    </source>
</evidence>
<organism evidence="11 12">
    <name type="scientific">Solimicrobium silvestre</name>
    <dbReference type="NCBI Taxonomy" id="2099400"/>
    <lineage>
        <taxon>Bacteria</taxon>
        <taxon>Pseudomonadati</taxon>
        <taxon>Pseudomonadota</taxon>
        <taxon>Betaproteobacteria</taxon>
        <taxon>Burkholderiales</taxon>
        <taxon>Oxalobacteraceae</taxon>
        <taxon>Solimicrobium</taxon>
    </lineage>
</organism>
<keyword evidence="6" id="KW-0106">Calcium</keyword>
<comment type="caution">
    <text evidence="11">The sequence shown here is derived from an EMBL/GenBank/DDBJ whole genome shotgun (WGS) entry which is preliminary data.</text>
</comment>
<dbReference type="RefSeq" id="WP_105531462.1">
    <property type="nucleotide sequence ID" value="NZ_PUGF01000007.1"/>
</dbReference>
<name>A0A2S9H0A1_9BURK</name>
<dbReference type="InterPro" id="IPR030400">
    <property type="entry name" value="Sedolisin_dom"/>
</dbReference>
<feature type="active site" description="Charge relay system" evidence="8">
    <location>
        <position position="286"/>
    </location>
</feature>
<keyword evidence="4 8" id="KW-0378">Hydrolase</keyword>
<dbReference type="SUPFAM" id="SSF54897">
    <property type="entry name" value="Protease propeptides/inhibitors"/>
    <property type="match status" value="1"/>
</dbReference>
<dbReference type="GO" id="GO:0008240">
    <property type="term" value="F:tripeptidyl-peptidase activity"/>
    <property type="evidence" value="ECO:0007669"/>
    <property type="project" value="TreeGrafter"/>
</dbReference>
<comment type="caution">
    <text evidence="8">Lacks conserved residue(s) required for the propagation of feature annotation.</text>
</comment>
<dbReference type="Pfam" id="PF00082">
    <property type="entry name" value="Peptidase_S8"/>
    <property type="match status" value="1"/>
</dbReference>
<evidence type="ECO:0000256" key="1">
    <source>
        <dbReference type="ARBA" id="ARBA00001913"/>
    </source>
</evidence>
<dbReference type="AlphaFoldDB" id="A0A2S9H0A1"/>
<feature type="active site" description="Charge relay system" evidence="8">
    <location>
        <position position="290"/>
    </location>
</feature>
<evidence type="ECO:0000256" key="8">
    <source>
        <dbReference type="PROSITE-ProRule" id="PRU01032"/>
    </source>
</evidence>
<evidence type="ECO:0000256" key="7">
    <source>
        <dbReference type="ARBA" id="ARBA00023145"/>
    </source>
</evidence>
<feature type="domain" description="Peptidase S53" evidence="10">
    <location>
        <begin position="214"/>
        <end position="625"/>
    </location>
</feature>
<evidence type="ECO:0000313" key="12">
    <source>
        <dbReference type="Proteomes" id="UP000237839"/>
    </source>
</evidence>
<dbReference type="PANTHER" id="PTHR14218">
    <property type="entry name" value="PROTEASE S8 TRIPEPTIDYL PEPTIDASE I CLN2"/>
    <property type="match status" value="1"/>
</dbReference>
<dbReference type="InterPro" id="IPR036852">
    <property type="entry name" value="Peptidase_S8/S53_dom_sf"/>
</dbReference>
<dbReference type="PANTHER" id="PTHR14218:SF15">
    <property type="entry name" value="TRIPEPTIDYL-PEPTIDASE 1"/>
    <property type="match status" value="1"/>
</dbReference>
<comment type="cofactor">
    <cofactor evidence="1">
        <name>Ca(2+)</name>
        <dbReference type="ChEBI" id="CHEBI:29108"/>
    </cofactor>
</comment>
<dbReference type="GO" id="GO:0006508">
    <property type="term" value="P:proteolysis"/>
    <property type="evidence" value="ECO:0007669"/>
    <property type="project" value="UniProtKB-KW"/>
</dbReference>
<feature type="chain" id="PRO_5015754275" evidence="9">
    <location>
        <begin position="29"/>
        <end position="627"/>
    </location>
</feature>
<feature type="active site" description="Charge relay system" evidence="8">
    <location>
        <position position="544"/>
    </location>
</feature>
<gene>
    <name evidence="11" type="ORF">S2091_1799</name>
</gene>
<dbReference type="InterPro" id="IPR000209">
    <property type="entry name" value="Peptidase_S8/S53_dom"/>
</dbReference>
<proteinExistence type="predicted"/>
<dbReference type="Proteomes" id="UP000237839">
    <property type="component" value="Unassembled WGS sequence"/>
</dbReference>
<dbReference type="Gene3D" id="3.40.50.200">
    <property type="entry name" value="Peptidase S8/S53 domain"/>
    <property type="match status" value="1"/>
</dbReference>
<dbReference type="SUPFAM" id="SSF52743">
    <property type="entry name" value="Subtilisin-like"/>
    <property type="match status" value="1"/>
</dbReference>
<dbReference type="GO" id="GO:0046872">
    <property type="term" value="F:metal ion binding"/>
    <property type="evidence" value="ECO:0007669"/>
    <property type="project" value="UniProtKB-KW"/>
</dbReference>
<dbReference type="GO" id="GO:0004252">
    <property type="term" value="F:serine-type endopeptidase activity"/>
    <property type="evidence" value="ECO:0007669"/>
    <property type="project" value="UniProtKB-UniRule"/>
</dbReference>